<evidence type="ECO:0000313" key="1">
    <source>
        <dbReference type="EMBL" id="KAF2477952.1"/>
    </source>
</evidence>
<dbReference type="EMBL" id="MU003492">
    <property type="protein sequence ID" value="KAF2477952.1"/>
    <property type="molecule type" value="Genomic_DNA"/>
</dbReference>
<evidence type="ECO:0000313" key="2">
    <source>
        <dbReference type="Proteomes" id="UP000799755"/>
    </source>
</evidence>
<organism evidence="1 2">
    <name type="scientific">Lindgomyces ingoldianus</name>
    <dbReference type="NCBI Taxonomy" id="673940"/>
    <lineage>
        <taxon>Eukaryota</taxon>
        <taxon>Fungi</taxon>
        <taxon>Dikarya</taxon>
        <taxon>Ascomycota</taxon>
        <taxon>Pezizomycotina</taxon>
        <taxon>Dothideomycetes</taxon>
        <taxon>Pleosporomycetidae</taxon>
        <taxon>Pleosporales</taxon>
        <taxon>Lindgomycetaceae</taxon>
        <taxon>Lindgomyces</taxon>
    </lineage>
</organism>
<comment type="caution">
    <text evidence="1">The sequence shown here is derived from an EMBL/GenBank/DDBJ whole genome shotgun (WGS) entry which is preliminary data.</text>
</comment>
<protein>
    <submittedName>
        <fullName evidence="1">Uncharacterized protein</fullName>
    </submittedName>
</protein>
<keyword evidence="2" id="KW-1185">Reference proteome</keyword>
<gene>
    <name evidence="1" type="ORF">BDR25DRAFT_348243</name>
</gene>
<accession>A0ACB6RI05</accession>
<proteinExistence type="predicted"/>
<reference evidence="1" key="1">
    <citation type="journal article" date="2020" name="Stud. Mycol.">
        <title>101 Dothideomycetes genomes: a test case for predicting lifestyles and emergence of pathogens.</title>
        <authorList>
            <person name="Haridas S."/>
            <person name="Albert R."/>
            <person name="Binder M."/>
            <person name="Bloem J."/>
            <person name="Labutti K."/>
            <person name="Salamov A."/>
            <person name="Andreopoulos B."/>
            <person name="Baker S."/>
            <person name="Barry K."/>
            <person name="Bills G."/>
            <person name="Bluhm B."/>
            <person name="Cannon C."/>
            <person name="Castanera R."/>
            <person name="Culley D."/>
            <person name="Daum C."/>
            <person name="Ezra D."/>
            <person name="Gonzalez J."/>
            <person name="Henrissat B."/>
            <person name="Kuo A."/>
            <person name="Liang C."/>
            <person name="Lipzen A."/>
            <person name="Lutzoni F."/>
            <person name="Magnuson J."/>
            <person name="Mondo S."/>
            <person name="Nolan M."/>
            <person name="Ohm R."/>
            <person name="Pangilinan J."/>
            <person name="Park H.-J."/>
            <person name="Ramirez L."/>
            <person name="Alfaro M."/>
            <person name="Sun H."/>
            <person name="Tritt A."/>
            <person name="Yoshinaga Y."/>
            <person name="Zwiers L.-H."/>
            <person name="Turgeon B."/>
            <person name="Goodwin S."/>
            <person name="Spatafora J."/>
            <person name="Crous P."/>
            <person name="Grigoriev I."/>
        </authorList>
    </citation>
    <scope>NUCLEOTIDE SEQUENCE</scope>
    <source>
        <strain evidence="1">ATCC 200398</strain>
    </source>
</reference>
<name>A0ACB6RI05_9PLEO</name>
<dbReference type="Proteomes" id="UP000799755">
    <property type="component" value="Unassembled WGS sequence"/>
</dbReference>
<sequence>MLEDPDSMRSIGEIDPGAMLSLGEEEEPRRLLAPAPLPPLPRRKNPVIASEMDRKYFMHLALYSDIVLTDSLRIHQDTSTHDDYTDNILVIALNAFHLTASDTSRCSLRYVKIVTKRNCLSTYYACKIMSLVVRWDDTDKYLHKIFTGEISREEQPTLGYRFAAWRRCLQKRFFGFEETRVWEPDENGAISSHKLRASGTRPEDSNWVSIGNEPSRLTTTYLLTGLGKWSLRTGGLRDHAGGTRPMKAKHERLTIGTSDNTTSQCTVTSGSYSLRTLRQIRKLGGSRGSEEKKTPDIGEQVSDNKKGMVSDLNIEDMVRICEKK</sequence>